<comment type="caution">
    <text evidence="2">The sequence shown here is derived from an EMBL/GenBank/DDBJ whole genome shotgun (WGS) entry which is preliminary data.</text>
</comment>
<dbReference type="Pfam" id="PF13649">
    <property type="entry name" value="Methyltransf_25"/>
    <property type="match status" value="1"/>
</dbReference>
<dbReference type="AlphaFoldDB" id="T0B2Z7"/>
<dbReference type="SUPFAM" id="SSF53335">
    <property type="entry name" value="S-adenosyl-L-methionine-dependent methyltransferases"/>
    <property type="match status" value="1"/>
</dbReference>
<keyword evidence="3" id="KW-1185">Reference proteome</keyword>
<evidence type="ECO:0000313" key="3">
    <source>
        <dbReference type="Proteomes" id="UP000015455"/>
    </source>
</evidence>
<dbReference type="RefSeq" id="WP_021247846.1">
    <property type="nucleotide sequence ID" value="NZ_ATJV01000002.1"/>
</dbReference>
<name>T0B2Z7_9RHOO</name>
<dbReference type="EMBL" id="ATJV01000002">
    <property type="protein sequence ID" value="EPZ17138.1"/>
    <property type="molecule type" value="Genomic_DNA"/>
</dbReference>
<evidence type="ECO:0000259" key="1">
    <source>
        <dbReference type="Pfam" id="PF13649"/>
    </source>
</evidence>
<protein>
    <recommendedName>
        <fullName evidence="1">Methyltransferase domain-containing protein</fullName>
    </recommendedName>
</protein>
<accession>T0B2Z7</accession>
<dbReference type="PATRIC" id="fig|1348657.5.peg.391"/>
<dbReference type="InterPro" id="IPR029063">
    <property type="entry name" value="SAM-dependent_MTases_sf"/>
</dbReference>
<organism evidence="2 3">
    <name type="scientific">Thauera terpenica 58Eu</name>
    <dbReference type="NCBI Taxonomy" id="1348657"/>
    <lineage>
        <taxon>Bacteria</taxon>
        <taxon>Pseudomonadati</taxon>
        <taxon>Pseudomonadota</taxon>
        <taxon>Betaproteobacteria</taxon>
        <taxon>Rhodocyclales</taxon>
        <taxon>Zoogloeaceae</taxon>
        <taxon>Thauera</taxon>
    </lineage>
</organism>
<dbReference type="OrthoDB" id="9804312at2"/>
<sequence>MHDALHTASATPSTWLTRFAPLVAAGGEVLDYACGSGRHARWLAQRGFRVEAVDRDGIALQLLHGLPKVHTREADLEGAAWPLEGRQFDAVVVSNYLFRPRFSLLLALLRPGGVLIYETFMVGNERFGKPSNPEFLLRPNELLERLAGEWTIVAFEQGEVQSPRPAVVQRICAVRGLPAALVLPLA</sequence>
<dbReference type="Proteomes" id="UP000015455">
    <property type="component" value="Unassembled WGS sequence"/>
</dbReference>
<dbReference type="CDD" id="cd02440">
    <property type="entry name" value="AdoMet_MTases"/>
    <property type="match status" value="1"/>
</dbReference>
<proteinExistence type="predicted"/>
<evidence type="ECO:0000313" key="2">
    <source>
        <dbReference type="EMBL" id="EPZ17138.1"/>
    </source>
</evidence>
<gene>
    <name evidence="2" type="ORF">M622_09300</name>
</gene>
<reference evidence="2 3" key="1">
    <citation type="submission" date="2013-06" db="EMBL/GenBank/DDBJ databases">
        <title>Draft genome sequence of Thauera terpenica.</title>
        <authorList>
            <person name="Liu B."/>
            <person name="Frostegard A.H."/>
            <person name="Shapleigh J.P."/>
        </authorList>
    </citation>
    <scope>NUCLEOTIDE SEQUENCE [LARGE SCALE GENOMIC DNA]</scope>
    <source>
        <strain evidence="2 3">58Eu</strain>
    </source>
</reference>
<dbReference type="InterPro" id="IPR041698">
    <property type="entry name" value="Methyltransf_25"/>
</dbReference>
<dbReference type="eggNOG" id="COG0500">
    <property type="taxonomic scope" value="Bacteria"/>
</dbReference>
<feature type="domain" description="Methyltransferase" evidence="1">
    <location>
        <begin position="29"/>
        <end position="113"/>
    </location>
</feature>
<dbReference type="Gene3D" id="3.40.50.150">
    <property type="entry name" value="Vaccinia Virus protein VP39"/>
    <property type="match status" value="1"/>
</dbReference>
<dbReference type="STRING" id="1348657.M622_09300"/>